<proteinExistence type="inferred from homology"/>
<reference evidence="4 5" key="1">
    <citation type="submission" date="2017-03" db="EMBL/GenBank/DDBJ databases">
        <title>Genomes of endolithic fungi from Antarctica.</title>
        <authorList>
            <person name="Coleine C."/>
            <person name="Masonjones S."/>
            <person name="Stajich J.E."/>
        </authorList>
    </citation>
    <scope>NUCLEOTIDE SEQUENCE [LARGE SCALE GENOMIC DNA]</scope>
    <source>
        <strain evidence="4 5">CCFEE 6315</strain>
    </source>
</reference>
<dbReference type="GO" id="GO:0016020">
    <property type="term" value="C:membrane"/>
    <property type="evidence" value="ECO:0007669"/>
    <property type="project" value="TreeGrafter"/>
</dbReference>
<comment type="caution">
    <text evidence="4">The sequence shown here is derived from an EMBL/GenBank/DDBJ whole genome shotgun (WGS) entry which is preliminary data.</text>
</comment>
<dbReference type="PRINTS" id="PR00081">
    <property type="entry name" value="GDHRDH"/>
</dbReference>
<gene>
    <name evidence="4" type="ORF">B0A50_01536</name>
</gene>
<dbReference type="PANTHER" id="PTHR43490">
    <property type="entry name" value="(+)-NEOMENTHOL DEHYDROGENASE"/>
    <property type="match status" value="1"/>
</dbReference>
<dbReference type="Pfam" id="PF00106">
    <property type="entry name" value="adh_short"/>
    <property type="match status" value="1"/>
</dbReference>
<comment type="similarity">
    <text evidence="1">Belongs to the short-chain dehydrogenases/reductases (SDR) family.</text>
</comment>
<dbReference type="AlphaFoldDB" id="A0A4U0UAL2"/>
<dbReference type="Gene3D" id="3.40.50.720">
    <property type="entry name" value="NAD(P)-binding Rossmann-like Domain"/>
    <property type="match status" value="1"/>
</dbReference>
<accession>A0A4U0UAL2</accession>
<evidence type="ECO:0000256" key="1">
    <source>
        <dbReference type="ARBA" id="ARBA00006484"/>
    </source>
</evidence>
<keyword evidence="3" id="KW-0560">Oxidoreductase</keyword>
<organism evidence="4 5">
    <name type="scientific">Salinomyces thailandicus</name>
    <dbReference type="NCBI Taxonomy" id="706561"/>
    <lineage>
        <taxon>Eukaryota</taxon>
        <taxon>Fungi</taxon>
        <taxon>Dikarya</taxon>
        <taxon>Ascomycota</taxon>
        <taxon>Pezizomycotina</taxon>
        <taxon>Dothideomycetes</taxon>
        <taxon>Dothideomycetidae</taxon>
        <taxon>Mycosphaerellales</taxon>
        <taxon>Teratosphaeriaceae</taxon>
        <taxon>Salinomyces</taxon>
    </lineage>
</organism>
<dbReference type="InterPro" id="IPR036291">
    <property type="entry name" value="NAD(P)-bd_dom_sf"/>
</dbReference>
<dbReference type="InterPro" id="IPR002347">
    <property type="entry name" value="SDR_fam"/>
</dbReference>
<dbReference type="PANTHER" id="PTHR43490:SF99">
    <property type="entry name" value="SHORT-CHAIN DEHYDROGENASE_REDUCTASE"/>
    <property type="match status" value="1"/>
</dbReference>
<sequence length="258" mass="27352">MASDQKLITLVTGANQGIGYYAAQQFASKTNPTHHVLVAARDVSKAKTAIANLTAAGVPAANLEPIHLDITDDTTIATAVETIRAKHSRLDILIHNAGISNAPGSLREQYAAIYQTNVFGPAAATEAFLPLLRASTLPGGKRIIFVSSSLSSLNIALAPDSPFPAKMYPIYRSSKTAVNMVMAGFASQLQDEGFIVGAVCPGYCGTNLNGYQGYKDPAEGASTVVRAAGLDREVIAGKLWHQREDAYEPAVEEGAYEW</sequence>
<keyword evidence="2" id="KW-0521">NADP</keyword>
<dbReference type="GO" id="GO:0016491">
    <property type="term" value="F:oxidoreductase activity"/>
    <property type="evidence" value="ECO:0007669"/>
    <property type="project" value="UniProtKB-KW"/>
</dbReference>
<name>A0A4U0UAL2_9PEZI</name>
<protein>
    <recommendedName>
        <fullName evidence="6">NAD(P)-binding protein</fullName>
    </recommendedName>
</protein>
<evidence type="ECO:0000313" key="5">
    <source>
        <dbReference type="Proteomes" id="UP000308549"/>
    </source>
</evidence>
<dbReference type="Proteomes" id="UP000308549">
    <property type="component" value="Unassembled WGS sequence"/>
</dbReference>
<evidence type="ECO:0000256" key="2">
    <source>
        <dbReference type="ARBA" id="ARBA00022857"/>
    </source>
</evidence>
<dbReference type="SUPFAM" id="SSF51735">
    <property type="entry name" value="NAD(P)-binding Rossmann-fold domains"/>
    <property type="match status" value="1"/>
</dbReference>
<evidence type="ECO:0000313" key="4">
    <source>
        <dbReference type="EMBL" id="TKA32430.1"/>
    </source>
</evidence>
<dbReference type="EMBL" id="NAJL01000005">
    <property type="protein sequence ID" value="TKA32430.1"/>
    <property type="molecule type" value="Genomic_DNA"/>
</dbReference>
<keyword evidence="5" id="KW-1185">Reference proteome</keyword>
<evidence type="ECO:0000256" key="3">
    <source>
        <dbReference type="ARBA" id="ARBA00023002"/>
    </source>
</evidence>
<evidence type="ECO:0008006" key="6">
    <source>
        <dbReference type="Google" id="ProtNLM"/>
    </source>
</evidence>
<dbReference type="OrthoDB" id="191139at2759"/>